<dbReference type="PANTHER" id="PTHR43615:SF1">
    <property type="entry name" value="PPDK_N DOMAIN-CONTAINING PROTEIN"/>
    <property type="match status" value="1"/>
</dbReference>
<dbReference type="GO" id="GO:0005524">
    <property type="term" value="F:ATP binding"/>
    <property type="evidence" value="ECO:0007669"/>
    <property type="project" value="InterPro"/>
</dbReference>
<dbReference type="EMBL" id="JACHCF010000005">
    <property type="protein sequence ID" value="MBB5621338.1"/>
    <property type="molecule type" value="Genomic_DNA"/>
</dbReference>
<evidence type="ECO:0000313" key="3">
    <source>
        <dbReference type="EMBL" id="MBB5621338.1"/>
    </source>
</evidence>
<keyword evidence="3" id="KW-0418">Kinase</keyword>
<accession>A0A7W9DJN9</accession>
<dbReference type="Proteomes" id="UP000537718">
    <property type="component" value="Unassembled WGS sequence"/>
</dbReference>
<dbReference type="PANTHER" id="PTHR43615">
    <property type="entry name" value="PHOSPHOENOLPYRUVATE SYNTHASE-RELATED"/>
    <property type="match status" value="1"/>
</dbReference>
<dbReference type="GO" id="GO:0008986">
    <property type="term" value="F:pyruvate, water dikinase activity"/>
    <property type="evidence" value="ECO:0007669"/>
    <property type="project" value="UniProtKB-EC"/>
</dbReference>
<evidence type="ECO:0000313" key="4">
    <source>
        <dbReference type="Proteomes" id="UP000537718"/>
    </source>
</evidence>
<dbReference type="RefSeq" id="WP_183867328.1">
    <property type="nucleotide sequence ID" value="NZ_JACHCF010000005.1"/>
</dbReference>
<evidence type="ECO:0000259" key="2">
    <source>
        <dbReference type="Pfam" id="PF01326"/>
    </source>
</evidence>
<dbReference type="Gene3D" id="3.30.1490.20">
    <property type="entry name" value="ATP-grasp fold, A domain"/>
    <property type="match status" value="1"/>
</dbReference>
<dbReference type="InterPro" id="IPR008279">
    <property type="entry name" value="PEP-util_enz_mobile_dom"/>
</dbReference>
<dbReference type="InterPro" id="IPR036637">
    <property type="entry name" value="Phosphohistidine_dom_sf"/>
</dbReference>
<sequence>MIIYPVKNVPGYTIGGKAKGLLKLLEAQVTVPDFLVLPAENFDPIVKAKDATTVSILDQLLRFTLSKPEEEKLRQILSGWDFPNRSIIVRSSIADEDGTHDAFAGIMSSYMNLRNYEDVIEAVGKCAASAYSAEAVAYRQYKQLSAVARPAVILQQQIDADASGVVFSTYPQYPQEMAVHAVWGLGEGLVNGELDPDEFYLSKKDGTVVHQKIALKDKLYQMHDEKGIQLLDVEEDKQQIHSLTEEHLHEIFTISTRLEKRNGHPQDIEYVISRNKLYFVQSRHITQEIPDVIVYDNSNIQESYCGVTTPLTFSFAQHAYATVYFQTIILLAIPEQVITTYTPVVNNLLGLVQGRIYYNINNWYRCLQLFPSFKQNKEDMERMMGLEEPVDFITDTEKSFTEKLSMIFPTFFNLLRLFSAFRKLEKSVAEFHSHITKHYERFYKLPGAFANPVQLLEEKNLLDKELMGNWTTPIINDLYVMMMNGKVRRKLLKAGILDTDEFLSRYLAGNQEIESAQPAILMQKLSLKAMEQEALKALIILLPDDVHTQIKAQFPAFYKEVEGFIHVYGDRTVGELKLETITMRLSPKIFYSYLRNYLTTSNSFQTSALSHLHESAVKDLEEKLKEHSVFFKKTVYKSLGKLQKSIQYREALRLERTRLFGMYRTLYLAAGELLKEKKVLAEARDIFYLTQDEIEILLLDKPGFEIAGVITERIATFEQYKKEEVAAQVTIPPLRSTKPEPVDEDPSVLRGTGCVPGQITAEIIVIDGPDSDLDVSGKIVCALRTDPGWVALFPTCKGVLIEKGSALSHSVILLREFGIPAIINIPGLTKKLSSGQQISMDGSTGEIKLL</sequence>
<dbReference type="EC" id="2.7.9.2" evidence="3"/>
<feature type="domain" description="PEP-utilising enzyme mobile" evidence="1">
    <location>
        <begin position="777"/>
        <end position="845"/>
    </location>
</feature>
<protein>
    <submittedName>
        <fullName evidence="3">Pyruvate,water dikinase</fullName>
        <ecNumber evidence="3">2.7.9.2</ecNumber>
    </submittedName>
</protein>
<keyword evidence="3" id="KW-0808">Transferase</keyword>
<dbReference type="SUPFAM" id="SSF56059">
    <property type="entry name" value="Glutathione synthetase ATP-binding domain-like"/>
    <property type="match status" value="1"/>
</dbReference>
<feature type="domain" description="Pyruvate phosphate dikinase AMP/ATP-binding" evidence="2">
    <location>
        <begin position="14"/>
        <end position="287"/>
    </location>
</feature>
<dbReference type="Pfam" id="PF00391">
    <property type="entry name" value="PEP-utilizers"/>
    <property type="match status" value="1"/>
</dbReference>
<proteinExistence type="predicted"/>
<name>A0A7W9DJN9_9SPHI</name>
<dbReference type="SUPFAM" id="SSF52009">
    <property type="entry name" value="Phosphohistidine domain"/>
    <property type="match status" value="1"/>
</dbReference>
<dbReference type="Pfam" id="PF01326">
    <property type="entry name" value="PPDK_N"/>
    <property type="match status" value="1"/>
</dbReference>
<dbReference type="Gene3D" id="3.30.470.20">
    <property type="entry name" value="ATP-grasp fold, B domain"/>
    <property type="match status" value="1"/>
</dbReference>
<dbReference type="AlphaFoldDB" id="A0A7W9DJN9"/>
<organism evidence="3 4">
    <name type="scientific">Pedobacter cryoconitis</name>
    <dbReference type="NCBI Taxonomy" id="188932"/>
    <lineage>
        <taxon>Bacteria</taxon>
        <taxon>Pseudomonadati</taxon>
        <taxon>Bacteroidota</taxon>
        <taxon>Sphingobacteriia</taxon>
        <taxon>Sphingobacteriales</taxon>
        <taxon>Sphingobacteriaceae</taxon>
        <taxon>Pedobacter</taxon>
    </lineage>
</organism>
<evidence type="ECO:0000259" key="1">
    <source>
        <dbReference type="Pfam" id="PF00391"/>
    </source>
</evidence>
<dbReference type="InterPro" id="IPR002192">
    <property type="entry name" value="PPDK_AMP/ATP-bd"/>
</dbReference>
<dbReference type="Gene3D" id="3.50.30.10">
    <property type="entry name" value="Phosphohistidine domain"/>
    <property type="match status" value="1"/>
</dbReference>
<reference evidence="3 4" key="1">
    <citation type="submission" date="2020-08" db="EMBL/GenBank/DDBJ databases">
        <title>Genomic Encyclopedia of Type Strains, Phase IV (KMG-V): Genome sequencing to study the core and pangenomes of soil and plant-associated prokaryotes.</title>
        <authorList>
            <person name="Whitman W."/>
        </authorList>
    </citation>
    <scope>NUCLEOTIDE SEQUENCE [LARGE SCALE GENOMIC DNA]</scope>
    <source>
        <strain evidence="3 4">MP7CTX6</strain>
    </source>
</reference>
<gene>
    <name evidence="3" type="ORF">HDE69_002399</name>
</gene>
<comment type="caution">
    <text evidence="3">The sequence shown here is derived from an EMBL/GenBank/DDBJ whole genome shotgun (WGS) entry which is preliminary data.</text>
</comment>
<keyword evidence="3" id="KW-0670">Pyruvate</keyword>
<dbReference type="InterPro" id="IPR051549">
    <property type="entry name" value="PEP_Utilizing_Enz"/>
</dbReference>
<dbReference type="InterPro" id="IPR013815">
    <property type="entry name" value="ATP_grasp_subdomain_1"/>
</dbReference>